<evidence type="ECO:0000313" key="1">
    <source>
        <dbReference type="EMBL" id="CAH2315112.1"/>
    </source>
</evidence>
<name>A0AAD1WNE6_PELCU</name>
<evidence type="ECO:0000313" key="2">
    <source>
        <dbReference type="Proteomes" id="UP001295444"/>
    </source>
</evidence>
<dbReference type="EMBL" id="OW240920">
    <property type="protein sequence ID" value="CAH2315112.1"/>
    <property type="molecule type" value="Genomic_DNA"/>
</dbReference>
<dbReference type="Proteomes" id="UP001295444">
    <property type="component" value="Chromosome 09"/>
</dbReference>
<accession>A0AAD1WNE6</accession>
<keyword evidence="2" id="KW-1185">Reference proteome</keyword>
<gene>
    <name evidence="1" type="ORF">PECUL_23A040304</name>
</gene>
<sequence>MSGPTPASQWELDLQTSITGSRWSIIISSVRKLIKSAPLIEHQKTIYRWYMVPLRLYKIYPHTSVTCWRCKQDKGSVLHIWWRCPRLIRYWEDTQKIIVEATGIQIPFDPKIFLLLDIPKGIPTKSKKLMYHVLLTAQKLIAQRWKMNETPSIPNLIQE</sequence>
<proteinExistence type="predicted"/>
<dbReference type="AlphaFoldDB" id="A0AAD1WNE6"/>
<feature type="non-terminal residue" evidence="1">
    <location>
        <position position="159"/>
    </location>
</feature>
<reference evidence="1" key="1">
    <citation type="submission" date="2022-03" db="EMBL/GenBank/DDBJ databases">
        <authorList>
            <person name="Alioto T."/>
            <person name="Alioto T."/>
            <person name="Gomez Garrido J."/>
        </authorList>
    </citation>
    <scope>NUCLEOTIDE SEQUENCE</scope>
</reference>
<organism evidence="1 2">
    <name type="scientific">Pelobates cultripes</name>
    <name type="common">Western spadefoot toad</name>
    <dbReference type="NCBI Taxonomy" id="61616"/>
    <lineage>
        <taxon>Eukaryota</taxon>
        <taxon>Metazoa</taxon>
        <taxon>Chordata</taxon>
        <taxon>Craniata</taxon>
        <taxon>Vertebrata</taxon>
        <taxon>Euteleostomi</taxon>
        <taxon>Amphibia</taxon>
        <taxon>Batrachia</taxon>
        <taxon>Anura</taxon>
        <taxon>Pelobatoidea</taxon>
        <taxon>Pelobatidae</taxon>
        <taxon>Pelobates</taxon>
    </lineage>
</organism>
<protein>
    <submittedName>
        <fullName evidence="1">Cytospin-B isoform X1</fullName>
    </submittedName>
</protein>